<feature type="domain" description="CUE" evidence="2">
    <location>
        <begin position="403"/>
        <end position="451"/>
    </location>
</feature>
<dbReference type="InterPro" id="IPR041800">
    <property type="entry name" value="ASCC2_CUE"/>
</dbReference>
<dbReference type="InterPro" id="IPR009060">
    <property type="entry name" value="UBA-like_sf"/>
</dbReference>
<gene>
    <name evidence="3" type="ORF">BDN71DRAFT_1392350</name>
</gene>
<feature type="compositionally biased region" description="Basic residues" evidence="1">
    <location>
        <begin position="743"/>
        <end position="754"/>
    </location>
</feature>
<dbReference type="CDD" id="cd14364">
    <property type="entry name" value="CUE_ASCC2"/>
    <property type="match status" value="1"/>
</dbReference>
<dbReference type="PROSITE" id="PS51140">
    <property type="entry name" value="CUE"/>
    <property type="match status" value="1"/>
</dbReference>
<feature type="region of interest" description="Disordered" evidence="1">
    <location>
        <begin position="618"/>
        <end position="639"/>
    </location>
</feature>
<keyword evidence="4" id="KW-1185">Reference proteome</keyword>
<organism evidence="3 4">
    <name type="scientific">Pleurotus eryngii</name>
    <name type="common">Boletus of the steppes</name>
    <dbReference type="NCBI Taxonomy" id="5323"/>
    <lineage>
        <taxon>Eukaryota</taxon>
        <taxon>Fungi</taxon>
        <taxon>Dikarya</taxon>
        <taxon>Basidiomycota</taxon>
        <taxon>Agaricomycotina</taxon>
        <taxon>Agaricomycetes</taxon>
        <taxon>Agaricomycetidae</taxon>
        <taxon>Agaricales</taxon>
        <taxon>Pleurotineae</taxon>
        <taxon>Pleurotaceae</taxon>
        <taxon>Pleurotus</taxon>
    </lineage>
</organism>
<dbReference type="AlphaFoldDB" id="A0A9P5ZV07"/>
<dbReference type="OrthoDB" id="5577209at2759"/>
<dbReference type="PANTHER" id="PTHR21494">
    <property type="entry name" value="ACTIVATING SIGNAL COINTEGRATOR 1 COMPLEX SUBUNIT 2 ASC-1 COMPLEX SUBUNIT P100"/>
    <property type="match status" value="1"/>
</dbReference>
<dbReference type="Pfam" id="PF02845">
    <property type="entry name" value="CUE"/>
    <property type="match status" value="1"/>
</dbReference>
<feature type="region of interest" description="Disordered" evidence="1">
    <location>
        <begin position="576"/>
        <end position="605"/>
    </location>
</feature>
<sequence>MAVPTVFPLSPYPSARARQALPASKLSALNRAVASTLSQTLVLPPATRDTLATRAFVKSYASDAATQALHDLVWGTTKTSTVSAVEKSIHRNVLLLAEKLAEIDLQTLVDLSVVYARNHTSRVKYIFSNAPTSMLPGVNDELVPAFTRLLSTQGIYAIRKVAHAIKSFVTSCTPEAVGCFAHSKPFILALARAYGSGLSDIARSYGGEQVITAQLFLPEGQTQSRALDEWERLWLETKVDLIDTFHVIMKALVDDITNANGRALAGESERVFDIVFSLKEMVSSSPPSPSSSSTPFVNSPLLDDYSRTYDLSRTLGSALQRASEKDARLDILESYIRGVGGKRADNKGALKLLLRSSGINTNHSRAPLARHPDIPIPSSNADKGKGKAPSAPEPPQNVADDPILLSQISQIHDMLPHISESYIRALLLAPDSYPFSGSVERVIDALLNDSAPAEEDIVPRVENTGGYAEDAKSYEVTVGSRANVFDEDEMDLNLVRKGKVIVDEDILARDHTFDEKMKADILRLAEAIALQDEEQEEEEILAPNANAKGKGKLTSTRTVTLAYEDELDEAVHGVVDGEAESDTDDENDDEESDGEEGGGVPRAPETILELAYIDNPKVFDRDSGTRRSKERAALKAQTGWDDNQIEGWRVMLERNPKKAQILQKHEFAGNKPIANASASHIHQGEGAGGGRGRGGRSDGRGGHGGRGGRGGGRGRGRGGESGGGGSAGERAWKDKNKASQANHNRKRGHDKKMARVGGPSA</sequence>
<protein>
    <recommendedName>
        <fullName evidence="2">CUE domain-containing protein</fullName>
    </recommendedName>
</protein>
<dbReference type="InterPro" id="IPR003892">
    <property type="entry name" value="CUE"/>
</dbReference>
<feature type="compositionally biased region" description="Basic and acidic residues" evidence="1">
    <location>
        <begin position="618"/>
        <end position="633"/>
    </location>
</feature>
<proteinExistence type="predicted"/>
<feature type="compositionally biased region" description="Acidic residues" evidence="1">
    <location>
        <begin position="577"/>
        <end position="596"/>
    </location>
</feature>
<dbReference type="InterPro" id="IPR052586">
    <property type="entry name" value="ASCC2"/>
</dbReference>
<name>A0A9P5ZV07_PLEER</name>
<feature type="region of interest" description="Disordered" evidence="1">
    <location>
        <begin position="663"/>
        <end position="761"/>
    </location>
</feature>
<dbReference type="EMBL" id="MU154566">
    <property type="protein sequence ID" value="KAF9494967.1"/>
    <property type="molecule type" value="Genomic_DNA"/>
</dbReference>
<reference evidence="3" key="1">
    <citation type="submission" date="2020-11" db="EMBL/GenBank/DDBJ databases">
        <authorList>
            <consortium name="DOE Joint Genome Institute"/>
            <person name="Ahrendt S."/>
            <person name="Riley R."/>
            <person name="Andreopoulos W."/>
            <person name="Labutti K."/>
            <person name="Pangilinan J."/>
            <person name="Ruiz-Duenas F.J."/>
            <person name="Barrasa J.M."/>
            <person name="Sanchez-Garcia M."/>
            <person name="Camarero S."/>
            <person name="Miyauchi S."/>
            <person name="Serrano A."/>
            <person name="Linde D."/>
            <person name="Babiker R."/>
            <person name="Drula E."/>
            <person name="Ayuso-Fernandez I."/>
            <person name="Pacheco R."/>
            <person name="Padilla G."/>
            <person name="Ferreira P."/>
            <person name="Barriuso J."/>
            <person name="Kellner H."/>
            <person name="Castanera R."/>
            <person name="Alfaro M."/>
            <person name="Ramirez L."/>
            <person name="Pisabarro A.G."/>
            <person name="Kuo A."/>
            <person name="Tritt A."/>
            <person name="Lipzen A."/>
            <person name="He G."/>
            <person name="Yan M."/>
            <person name="Ng V."/>
            <person name="Cullen D."/>
            <person name="Martin F."/>
            <person name="Rosso M.-N."/>
            <person name="Henrissat B."/>
            <person name="Hibbett D."/>
            <person name="Martinez A.T."/>
            <person name="Grigoriev I.V."/>
        </authorList>
    </citation>
    <scope>NUCLEOTIDE SEQUENCE</scope>
    <source>
        <strain evidence="3">ATCC 90797</strain>
    </source>
</reference>
<evidence type="ECO:0000256" key="1">
    <source>
        <dbReference type="SAM" id="MobiDB-lite"/>
    </source>
</evidence>
<feature type="region of interest" description="Disordered" evidence="1">
    <location>
        <begin position="362"/>
        <end position="400"/>
    </location>
</feature>
<accession>A0A9P5ZV07</accession>
<dbReference type="Proteomes" id="UP000807025">
    <property type="component" value="Unassembled WGS sequence"/>
</dbReference>
<dbReference type="GO" id="GO:0043130">
    <property type="term" value="F:ubiquitin binding"/>
    <property type="evidence" value="ECO:0007669"/>
    <property type="project" value="InterPro"/>
</dbReference>
<dbReference type="Gene3D" id="1.10.8.10">
    <property type="entry name" value="DNA helicase RuvA subunit, C-terminal domain"/>
    <property type="match status" value="1"/>
</dbReference>
<comment type="caution">
    <text evidence="3">The sequence shown here is derived from an EMBL/GenBank/DDBJ whole genome shotgun (WGS) entry which is preliminary data.</text>
</comment>
<evidence type="ECO:0000259" key="2">
    <source>
        <dbReference type="PROSITE" id="PS51140"/>
    </source>
</evidence>
<evidence type="ECO:0000313" key="3">
    <source>
        <dbReference type="EMBL" id="KAF9494967.1"/>
    </source>
</evidence>
<dbReference type="SMART" id="SM00546">
    <property type="entry name" value="CUE"/>
    <property type="match status" value="1"/>
</dbReference>
<dbReference type="PANTHER" id="PTHR21494:SF0">
    <property type="entry name" value="ACTIVATING SIGNAL COINTEGRATOR 1 COMPLEX SUBUNIT 2"/>
    <property type="match status" value="1"/>
</dbReference>
<dbReference type="SUPFAM" id="SSF46934">
    <property type="entry name" value="UBA-like"/>
    <property type="match status" value="1"/>
</dbReference>
<feature type="compositionally biased region" description="Gly residues" evidence="1">
    <location>
        <begin position="702"/>
        <end position="727"/>
    </location>
</feature>
<evidence type="ECO:0000313" key="4">
    <source>
        <dbReference type="Proteomes" id="UP000807025"/>
    </source>
</evidence>